<feature type="transmembrane region" description="Helical" evidence="7">
    <location>
        <begin position="562"/>
        <end position="585"/>
    </location>
</feature>
<feature type="compositionally biased region" description="Low complexity" evidence="6">
    <location>
        <begin position="363"/>
        <end position="382"/>
    </location>
</feature>
<dbReference type="InterPro" id="IPR043129">
    <property type="entry name" value="ATPase_NBD"/>
</dbReference>
<dbReference type="KEGG" id="orz:FNH13_18210"/>
<feature type="transmembrane region" description="Helical" evidence="7">
    <location>
        <begin position="597"/>
        <end position="621"/>
    </location>
</feature>
<evidence type="ECO:0000313" key="8">
    <source>
        <dbReference type="EMBL" id="QDO90017.1"/>
    </source>
</evidence>
<keyword evidence="3 5" id="KW-0067">ATP-binding</keyword>
<dbReference type="AlphaFoldDB" id="A0A516GEQ9"/>
<proteinExistence type="inferred from homology"/>
<keyword evidence="4" id="KW-0143">Chaperone</keyword>
<feature type="region of interest" description="Disordered" evidence="6">
    <location>
        <begin position="363"/>
        <end position="443"/>
    </location>
</feature>
<feature type="transmembrane region" description="Helical" evidence="7">
    <location>
        <begin position="627"/>
        <end position="649"/>
    </location>
</feature>
<keyword evidence="7" id="KW-0812">Transmembrane</keyword>
<name>A0A516GEQ9_9MICO</name>
<evidence type="ECO:0000256" key="5">
    <source>
        <dbReference type="RuleBase" id="RU003322"/>
    </source>
</evidence>
<evidence type="ECO:0000256" key="1">
    <source>
        <dbReference type="ARBA" id="ARBA00007381"/>
    </source>
</evidence>
<dbReference type="GO" id="GO:0005524">
    <property type="term" value="F:ATP binding"/>
    <property type="evidence" value="ECO:0007669"/>
    <property type="project" value="UniProtKB-KW"/>
</dbReference>
<dbReference type="OrthoDB" id="9766019at2"/>
<dbReference type="Gene3D" id="3.90.640.10">
    <property type="entry name" value="Actin, Chain A, domain 4"/>
    <property type="match status" value="1"/>
</dbReference>
<keyword evidence="7" id="KW-1133">Transmembrane helix</keyword>
<evidence type="ECO:0000256" key="2">
    <source>
        <dbReference type="ARBA" id="ARBA00022741"/>
    </source>
</evidence>
<dbReference type="GO" id="GO:0140662">
    <property type="term" value="F:ATP-dependent protein folding chaperone"/>
    <property type="evidence" value="ECO:0007669"/>
    <property type="project" value="InterPro"/>
</dbReference>
<evidence type="ECO:0000256" key="7">
    <source>
        <dbReference type="SAM" id="Phobius"/>
    </source>
</evidence>
<dbReference type="Gene3D" id="3.30.420.40">
    <property type="match status" value="2"/>
</dbReference>
<protein>
    <submittedName>
        <fullName evidence="8">Hsp70 family protein</fullName>
    </submittedName>
</protein>
<feature type="compositionally biased region" description="Low complexity" evidence="6">
    <location>
        <begin position="398"/>
        <end position="429"/>
    </location>
</feature>
<evidence type="ECO:0000256" key="6">
    <source>
        <dbReference type="SAM" id="MobiDB-lite"/>
    </source>
</evidence>
<organism evidence="8 9">
    <name type="scientific">Ornithinimicrobium ciconiae</name>
    <dbReference type="NCBI Taxonomy" id="2594265"/>
    <lineage>
        <taxon>Bacteria</taxon>
        <taxon>Bacillati</taxon>
        <taxon>Actinomycetota</taxon>
        <taxon>Actinomycetes</taxon>
        <taxon>Micrococcales</taxon>
        <taxon>Ornithinimicrobiaceae</taxon>
        <taxon>Ornithinimicrobium</taxon>
    </lineage>
</organism>
<evidence type="ECO:0000256" key="3">
    <source>
        <dbReference type="ARBA" id="ARBA00022840"/>
    </source>
</evidence>
<dbReference type="Proteomes" id="UP000315395">
    <property type="component" value="Chromosome"/>
</dbReference>
<dbReference type="PRINTS" id="PR00301">
    <property type="entry name" value="HEATSHOCK70"/>
</dbReference>
<sequence length="664" mass="67231">MVGRSGYILGVDLGTTFTAAAVWHEGHAEVVPLGDHSPQIPSAVFRTSEGEFLVGEAALRRGAADPSGLATEFKRRIGDDTNIMVAGTPMSAHALMAHLLTWVVGHVSTGQGGPPATTVLTCPANWGPYRRELLEQAGRMAGLGSVVLCTEPSAAAVHFASTERVETGDTVAVYDLGGGTFDAAVLRKDGPASFALLGSPEGIEHLGGLDFDAAVLQHVWTTLGDVDVDPDDEAVLAGLNRLRRECTDAKEALSVDTDVTIPVDLGDVHRTVRLGRAELEEVLRPSLEETVAAVERSLASASLTVAELDSVLLVGGSARIPLVTELLTRQLSRPVAVSAHPKHGVALGAAMVGAQVSGAIDRSAASSSRSSDGSGGTAASARPVGGAAVLGTAGEGASGSPSAGPKDAGHGAAPSAAGAGAGAASGAPPLQQTPPKQSPRRAALARRSLLAAAILAALALLALTIGPTAGDPQLTTQLDAGREVATLDGTPVQAGSRLQLTLAGQDLPSGSAVVTDQQTVNLSGARIYAVGPLRATVSGPDGTQLEATAQLLPPDGPPWGRLLSLPGAIVVLGLLFAFAYGESLLRPVLRQARPVRVVTMAGMGAIGAVLGVVLVLATWILGARLHSPVSVVLALLCCIGAVGLVPLGLEHRARVSTGRSARPT</sequence>
<keyword evidence="9" id="KW-1185">Reference proteome</keyword>
<dbReference type="InterPro" id="IPR013126">
    <property type="entry name" value="Hsp_70_fam"/>
</dbReference>
<accession>A0A516GEQ9</accession>
<feature type="transmembrane region" description="Helical" evidence="7">
    <location>
        <begin position="449"/>
        <end position="469"/>
    </location>
</feature>
<dbReference type="RefSeq" id="WP_143784734.1">
    <property type="nucleotide sequence ID" value="NZ_CP041616.1"/>
</dbReference>
<dbReference type="Pfam" id="PF00012">
    <property type="entry name" value="HSP70"/>
    <property type="match status" value="1"/>
</dbReference>
<dbReference type="SUPFAM" id="SSF53067">
    <property type="entry name" value="Actin-like ATPase domain"/>
    <property type="match status" value="2"/>
</dbReference>
<dbReference type="PANTHER" id="PTHR19375">
    <property type="entry name" value="HEAT SHOCK PROTEIN 70KDA"/>
    <property type="match status" value="1"/>
</dbReference>
<dbReference type="FunFam" id="3.30.420.40:FF:000028">
    <property type="entry name" value="heat shock 70 kDa protein-like"/>
    <property type="match status" value="1"/>
</dbReference>
<comment type="similarity">
    <text evidence="1 5">Belongs to the heat shock protein 70 family.</text>
</comment>
<keyword evidence="7" id="KW-0472">Membrane</keyword>
<keyword evidence="2 5" id="KW-0547">Nucleotide-binding</keyword>
<evidence type="ECO:0000313" key="9">
    <source>
        <dbReference type="Proteomes" id="UP000315395"/>
    </source>
</evidence>
<reference evidence="8 9" key="1">
    <citation type="submission" date="2019-07" db="EMBL/GenBank/DDBJ databases">
        <title>complete genome sequencing of Ornithinimicrobium sp. H23M54.</title>
        <authorList>
            <person name="Bae J.-W."/>
            <person name="Lee S.-Y."/>
        </authorList>
    </citation>
    <scope>NUCLEOTIDE SEQUENCE [LARGE SCALE GENOMIC DNA]</scope>
    <source>
        <strain evidence="8 9">H23M54</strain>
    </source>
</reference>
<gene>
    <name evidence="8" type="ORF">FNH13_18210</name>
</gene>
<evidence type="ECO:0000256" key="4">
    <source>
        <dbReference type="ARBA" id="ARBA00023186"/>
    </source>
</evidence>
<dbReference type="EMBL" id="CP041616">
    <property type="protein sequence ID" value="QDO90017.1"/>
    <property type="molecule type" value="Genomic_DNA"/>
</dbReference>